<dbReference type="Gene3D" id="1.10.150.130">
    <property type="match status" value="1"/>
</dbReference>
<dbReference type="Gene3D" id="3.30.160.390">
    <property type="entry name" value="Integrase, DNA-binding domain"/>
    <property type="match status" value="1"/>
</dbReference>
<feature type="domain" description="Phage integrase central" evidence="7">
    <location>
        <begin position="104"/>
        <end position="198"/>
    </location>
</feature>
<dbReference type="InterPro" id="IPR011010">
    <property type="entry name" value="DNA_brk_join_enz"/>
</dbReference>
<keyword evidence="4" id="KW-0233">DNA recombination</keyword>
<feature type="domain" description="Integrase DNA-binding" evidence="6">
    <location>
        <begin position="6"/>
        <end position="84"/>
    </location>
</feature>
<evidence type="ECO:0000313" key="9">
    <source>
        <dbReference type="Proteomes" id="UP000349468"/>
    </source>
</evidence>
<dbReference type="GO" id="GO:0015074">
    <property type="term" value="P:DNA integration"/>
    <property type="evidence" value="ECO:0007669"/>
    <property type="project" value="UniProtKB-KW"/>
</dbReference>
<dbReference type="PANTHER" id="PTHR30629:SF2">
    <property type="entry name" value="PROPHAGE INTEGRASE INTS-RELATED"/>
    <property type="match status" value="1"/>
</dbReference>
<dbReference type="InterPro" id="IPR013762">
    <property type="entry name" value="Integrase-like_cat_sf"/>
</dbReference>
<evidence type="ECO:0000256" key="2">
    <source>
        <dbReference type="ARBA" id="ARBA00022908"/>
    </source>
</evidence>
<keyword evidence="3" id="KW-0238">DNA-binding</keyword>
<dbReference type="Gene3D" id="1.10.443.10">
    <property type="entry name" value="Intergrase catalytic core"/>
    <property type="match status" value="1"/>
</dbReference>
<dbReference type="InterPro" id="IPR025166">
    <property type="entry name" value="Integrase_DNA_bind_dom"/>
</dbReference>
<organism evidence="8 9">
    <name type="scientific">Pseudomonas fluorescens</name>
    <dbReference type="NCBI Taxonomy" id="294"/>
    <lineage>
        <taxon>Bacteria</taxon>
        <taxon>Pseudomonadati</taxon>
        <taxon>Pseudomonadota</taxon>
        <taxon>Gammaproteobacteria</taxon>
        <taxon>Pseudomonadales</taxon>
        <taxon>Pseudomonadaceae</taxon>
        <taxon>Pseudomonas</taxon>
    </lineage>
</organism>
<protein>
    <submittedName>
        <fullName evidence="8">Prophage integrase IntA</fullName>
    </submittedName>
</protein>
<comment type="similarity">
    <text evidence="1">Belongs to the 'phage' integrase family.</text>
</comment>
<sequence length="424" mass="48352">MGKLNPKQVENLTEAGTYEDGDGLRLVVKPTGRKSWLLRFQLAGRRREMGLGSFPEVGLKKARQDASAKRSLLSDGIDPLAARDIERAAQRKAQQTSEAKQLKFEILAKEYCDAHGGTWSDKWRKGWLRKLELYAFDHVGKLSADEIGTPQVLKVLQPIWATKTRTADEVRGQIEQVLDAAKARNLCEGENPARWRGHLDNLLSRAEKKKTRKREHFKALRWQDIPTLMTKLRTKTTPASLAAQLLIMTSARARMVRFARWDEFDLEGGSWSLPSERMKMRVAFVIPLADEVVRLVRKIPRVAESPYLFPGNGKSGVMHDNAIRTLLDGMEYKHITRHGFRSSFRDWAGECTHYPREVCEMALAHDERDRTEGAYSRSDFLDKRRLLMDDWAKFTQHASFDPEQIHSAIAGGGNLQITDIPHQI</sequence>
<dbReference type="InterPro" id="IPR050808">
    <property type="entry name" value="Phage_Integrase"/>
</dbReference>
<evidence type="ECO:0000256" key="4">
    <source>
        <dbReference type="ARBA" id="ARBA00023172"/>
    </source>
</evidence>
<dbReference type="InterPro" id="IPR053876">
    <property type="entry name" value="Phage_int_M"/>
</dbReference>
<accession>A0A5E7P7Z6</accession>
<feature type="domain" description="Tyr recombinase" evidence="5">
    <location>
        <begin position="220"/>
        <end position="379"/>
    </location>
</feature>
<evidence type="ECO:0000259" key="7">
    <source>
        <dbReference type="Pfam" id="PF22022"/>
    </source>
</evidence>
<dbReference type="CDD" id="cd00801">
    <property type="entry name" value="INT_P4_C"/>
    <property type="match status" value="1"/>
</dbReference>
<dbReference type="RefSeq" id="WP_154913287.1">
    <property type="nucleotide sequence ID" value="NZ_CABVIK010000019.1"/>
</dbReference>
<dbReference type="Pfam" id="PF00589">
    <property type="entry name" value="Phage_integrase"/>
    <property type="match status" value="1"/>
</dbReference>
<dbReference type="SUPFAM" id="SSF56349">
    <property type="entry name" value="DNA breaking-rejoining enzymes"/>
    <property type="match status" value="1"/>
</dbReference>
<dbReference type="InterPro" id="IPR038488">
    <property type="entry name" value="Integrase_DNA-bd_sf"/>
</dbReference>
<evidence type="ECO:0000256" key="3">
    <source>
        <dbReference type="ARBA" id="ARBA00023125"/>
    </source>
</evidence>
<reference evidence="8 9" key="1">
    <citation type="submission" date="2019-09" db="EMBL/GenBank/DDBJ databases">
        <authorList>
            <person name="Chandra G."/>
            <person name="Truman W A."/>
        </authorList>
    </citation>
    <scope>NUCLEOTIDE SEQUENCE [LARGE SCALE GENOMIC DNA]</scope>
    <source>
        <strain evidence="8">PS870</strain>
    </source>
</reference>
<dbReference type="InterPro" id="IPR002104">
    <property type="entry name" value="Integrase_catalytic"/>
</dbReference>
<dbReference type="GO" id="GO:0003677">
    <property type="term" value="F:DNA binding"/>
    <property type="evidence" value="ECO:0007669"/>
    <property type="project" value="UniProtKB-KW"/>
</dbReference>
<dbReference type="GO" id="GO:0006310">
    <property type="term" value="P:DNA recombination"/>
    <property type="evidence" value="ECO:0007669"/>
    <property type="project" value="UniProtKB-KW"/>
</dbReference>
<evidence type="ECO:0000256" key="1">
    <source>
        <dbReference type="ARBA" id="ARBA00008857"/>
    </source>
</evidence>
<gene>
    <name evidence="8" type="primary">intA_5</name>
    <name evidence="8" type="ORF">PS870_05060</name>
</gene>
<dbReference type="Pfam" id="PF22022">
    <property type="entry name" value="Phage_int_M"/>
    <property type="match status" value="1"/>
</dbReference>
<dbReference type="Proteomes" id="UP000349468">
    <property type="component" value="Unassembled WGS sequence"/>
</dbReference>
<dbReference type="InterPro" id="IPR010998">
    <property type="entry name" value="Integrase_recombinase_N"/>
</dbReference>
<evidence type="ECO:0000259" key="6">
    <source>
        <dbReference type="Pfam" id="PF13356"/>
    </source>
</evidence>
<dbReference type="AlphaFoldDB" id="A0A5E7P7Z6"/>
<name>A0A5E7P7Z6_PSEFL</name>
<evidence type="ECO:0000313" key="8">
    <source>
        <dbReference type="EMBL" id="VVP45922.1"/>
    </source>
</evidence>
<keyword evidence="2" id="KW-0229">DNA integration</keyword>
<dbReference type="Pfam" id="PF13356">
    <property type="entry name" value="Arm-DNA-bind_3"/>
    <property type="match status" value="1"/>
</dbReference>
<proteinExistence type="inferred from homology"/>
<evidence type="ECO:0000259" key="5">
    <source>
        <dbReference type="Pfam" id="PF00589"/>
    </source>
</evidence>
<dbReference type="EMBL" id="CABVIK010000019">
    <property type="protein sequence ID" value="VVP45922.1"/>
    <property type="molecule type" value="Genomic_DNA"/>
</dbReference>
<dbReference type="PANTHER" id="PTHR30629">
    <property type="entry name" value="PROPHAGE INTEGRASE"/>
    <property type="match status" value="1"/>
</dbReference>